<feature type="region of interest" description="Disordered" evidence="1">
    <location>
        <begin position="69"/>
        <end position="106"/>
    </location>
</feature>
<feature type="transmembrane region" description="Helical" evidence="2">
    <location>
        <begin position="114"/>
        <end position="137"/>
    </location>
</feature>
<feature type="compositionally biased region" description="Low complexity" evidence="1">
    <location>
        <begin position="177"/>
        <end position="191"/>
    </location>
</feature>
<feature type="region of interest" description="Disordered" evidence="1">
    <location>
        <begin position="140"/>
        <end position="348"/>
    </location>
</feature>
<feature type="compositionally biased region" description="Basic and acidic residues" evidence="1">
    <location>
        <begin position="269"/>
        <end position="283"/>
    </location>
</feature>
<keyword evidence="4" id="KW-1185">Reference proteome</keyword>
<proteinExistence type="predicted"/>
<organism evidence="3 4">
    <name type="scientific">Streptomyces coacervatus</name>
    <dbReference type="NCBI Taxonomy" id="647381"/>
    <lineage>
        <taxon>Bacteria</taxon>
        <taxon>Bacillati</taxon>
        <taxon>Actinomycetota</taxon>
        <taxon>Actinomycetes</taxon>
        <taxon>Kitasatosporales</taxon>
        <taxon>Streptomycetaceae</taxon>
        <taxon>Streptomyces</taxon>
    </lineage>
</organism>
<keyword evidence="2" id="KW-0472">Membrane</keyword>
<gene>
    <name evidence="3" type="ORF">GCM10022403_056880</name>
</gene>
<evidence type="ECO:0000313" key="3">
    <source>
        <dbReference type="EMBL" id="GAA3816005.1"/>
    </source>
</evidence>
<evidence type="ECO:0000256" key="1">
    <source>
        <dbReference type="SAM" id="MobiDB-lite"/>
    </source>
</evidence>
<feature type="compositionally biased region" description="Gly residues" evidence="1">
    <location>
        <begin position="290"/>
        <end position="302"/>
    </location>
</feature>
<comment type="caution">
    <text evidence="3">The sequence shown here is derived from an EMBL/GenBank/DDBJ whole genome shotgun (WGS) entry which is preliminary data.</text>
</comment>
<reference evidence="4" key="1">
    <citation type="journal article" date="2019" name="Int. J. Syst. Evol. Microbiol.">
        <title>The Global Catalogue of Microorganisms (GCM) 10K type strain sequencing project: providing services to taxonomists for standard genome sequencing and annotation.</title>
        <authorList>
            <consortium name="The Broad Institute Genomics Platform"/>
            <consortium name="The Broad Institute Genome Sequencing Center for Infectious Disease"/>
            <person name="Wu L."/>
            <person name="Ma J."/>
        </authorList>
    </citation>
    <scope>NUCLEOTIDE SEQUENCE [LARGE SCALE GENOMIC DNA]</scope>
    <source>
        <strain evidence="4">JCM 17138</strain>
    </source>
</reference>
<evidence type="ECO:0008006" key="5">
    <source>
        <dbReference type="Google" id="ProtNLM"/>
    </source>
</evidence>
<feature type="compositionally biased region" description="Basic and acidic residues" evidence="1">
    <location>
        <begin position="224"/>
        <end position="240"/>
    </location>
</feature>
<keyword evidence="2" id="KW-0812">Transmembrane</keyword>
<evidence type="ECO:0000256" key="2">
    <source>
        <dbReference type="SAM" id="Phobius"/>
    </source>
</evidence>
<name>A0ABP7IE31_9ACTN</name>
<evidence type="ECO:0000313" key="4">
    <source>
        <dbReference type="Proteomes" id="UP001501009"/>
    </source>
</evidence>
<keyword evidence="2" id="KW-1133">Transmembrane helix</keyword>
<dbReference type="EMBL" id="BAABDE010000022">
    <property type="protein sequence ID" value="GAA3816005.1"/>
    <property type="molecule type" value="Genomic_DNA"/>
</dbReference>
<dbReference type="Proteomes" id="UP001501009">
    <property type="component" value="Unassembled WGS sequence"/>
</dbReference>
<accession>A0ABP7IE31</accession>
<protein>
    <recommendedName>
        <fullName evidence="5">Extensin</fullName>
    </recommendedName>
</protein>
<sequence>MADEHSRWLDRETAELLLRGESLEAVEAASRDQAERLAKTLEGLVVEPSLSSAELPGEAAALAAFRAARSGAHAGQDPAGSHRARPRTSDAGLVRIGGPVPDSRRSRWARPARFGLTAVLAAGMVGGVAFATTTGVLPTPFRHDDPGPAASVSAGVSPDRPLVSPSPNSALGDPEPEGSSSPSTVPTTPHGSAGGGKSAKPGSGTEDGQATGGGWWLGATSACRDVRDGKRLTGDRKRALEGAAGGSGTGRVWKYCQNVLAGTDGTARSGDDKDDKGKSKGDQGDQGNKNGKGGDQGDQGGDGDGHHIAPGRPTVTPSPLTPFPPLLPRQQLPARTPSPTPTPTYSAL</sequence>
<dbReference type="RefSeq" id="WP_275775270.1">
    <property type="nucleotide sequence ID" value="NZ_BAABDE010000022.1"/>
</dbReference>